<dbReference type="EMBL" id="PDNA01000265">
    <property type="protein sequence ID" value="PGG99754.1"/>
    <property type="molecule type" value="Genomic_DNA"/>
</dbReference>
<gene>
    <name evidence="2" type="ORF">AJ80_09298</name>
</gene>
<organism evidence="2 3">
    <name type="scientific">Polytolypa hystricis (strain UAMH7299)</name>
    <dbReference type="NCBI Taxonomy" id="1447883"/>
    <lineage>
        <taxon>Eukaryota</taxon>
        <taxon>Fungi</taxon>
        <taxon>Dikarya</taxon>
        <taxon>Ascomycota</taxon>
        <taxon>Pezizomycotina</taxon>
        <taxon>Eurotiomycetes</taxon>
        <taxon>Eurotiomycetidae</taxon>
        <taxon>Onygenales</taxon>
        <taxon>Onygenales incertae sedis</taxon>
        <taxon>Polytolypa</taxon>
    </lineage>
</organism>
<protein>
    <submittedName>
        <fullName evidence="2">Uncharacterized protein</fullName>
    </submittedName>
</protein>
<name>A0A2B7WSW5_POLH7</name>
<dbReference type="Proteomes" id="UP000224634">
    <property type="component" value="Unassembled WGS sequence"/>
</dbReference>
<feature type="region of interest" description="Disordered" evidence="1">
    <location>
        <begin position="64"/>
        <end position="84"/>
    </location>
</feature>
<evidence type="ECO:0000313" key="2">
    <source>
        <dbReference type="EMBL" id="PGG99754.1"/>
    </source>
</evidence>
<reference evidence="2 3" key="1">
    <citation type="submission" date="2017-10" db="EMBL/GenBank/DDBJ databases">
        <title>Comparative genomics in systemic dimorphic fungi from Ajellomycetaceae.</title>
        <authorList>
            <person name="Munoz J.F."/>
            <person name="Mcewen J.G."/>
            <person name="Clay O.K."/>
            <person name="Cuomo C.A."/>
        </authorList>
    </citation>
    <scope>NUCLEOTIDE SEQUENCE [LARGE SCALE GENOMIC DNA]</scope>
    <source>
        <strain evidence="2 3">UAMH7299</strain>
    </source>
</reference>
<sequence>MVLSLVTRRNTFFFQNRRSWGIHQILDPCDPDPIRYALLACVVEVLVDSFNWRLSIGMRRDRNHVHRDSSNPHPPYDQEVAPPWTKHVPPIDKRMRMLRATSSSKEISSPQATDFTESDYYIVLSNGTRSPLREHLAFSHATDDHVSFFVTKDTVPRIFSEAENKNIVIWVGDNLKILAPLEWCLETKLRRLSTHPDHPKAETNFQDVLSSCEV</sequence>
<dbReference type="AlphaFoldDB" id="A0A2B7WSW5"/>
<comment type="caution">
    <text evidence="2">The sequence shown here is derived from an EMBL/GenBank/DDBJ whole genome shotgun (WGS) entry which is preliminary data.</text>
</comment>
<proteinExistence type="predicted"/>
<dbReference type="OrthoDB" id="5422293at2759"/>
<evidence type="ECO:0000256" key="1">
    <source>
        <dbReference type="SAM" id="MobiDB-lite"/>
    </source>
</evidence>
<evidence type="ECO:0000313" key="3">
    <source>
        <dbReference type="Proteomes" id="UP000224634"/>
    </source>
</evidence>
<accession>A0A2B7WSW5</accession>
<keyword evidence="3" id="KW-1185">Reference proteome</keyword>